<dbReference type="EMBL" id="BMAU01021388">
    <property type="protein sequence ID" value="GFY29605.1"/>
    <property type="molecule type" value="Genomic_DNA"/>
</dbReference>
<comment type="caution">
    <text evidence="2">The sequence shown here is derived from an EMBL/GenBank/DDBJ whole genome shotgun (WGS) entry which is preliminary data.</text>
</comment>
<feature type="region of interest" description="Disordered" evidence="1">
    <location>
        <begin position="1"/>
        <end position="44"/>
    </location>
</feature>
<protein>
    <submittedName>
        <fullName evidence="2">Uncharacterized protein</fullName>
    </submittedName>
</protein>
<dbReference type="AlphaFoldDB" id="A0A8X6W7L4"/>
<gene>
    <name evidence="2" type="ORF">TNCV_2627751</name>
</gene>
<dbReference type="Proteomes" id="UP000887159">
    <property type="component" value="Unassembled WGS sequence"/>
</dbReference>
<sequence>MYLHVKRVNDEPKHADCRCRENKQRDESRINEEKESANENSQVHRMSPVEQIDGFPSNGIPVPQAACSMFVVVN</sequence>
<feature type="compositionally biased region" description="Basic and acidic residues" evidence="1">
    <location>
        <begin position="7"/>
        <end position="37"/>
    </location>
</feature>
<evidence type="ECO:0000256" key="1">
    <source>
        <dbReference type="SAM" id="MobiDB-lite"/>
    </source>
</evidence>
<evidence type="ECO:0000313" key="2">
    <source>
        <dbReference type="EMBL" id="GFY29605.1"/>
    </source>
</evidence>
<evidence type="ECO:0000313" key="3">
    <source>
        <dbReference type="Proteomes" id="UP000887159"/>
    </source>
</evidence>
<accession>A0A8X6W7L4</accession>
<keyword evidence="3" id="KW-1185">Reference proteome</keyword>
<reference evidence="2" key="1">
    <citation type="submission" date="2020-08" db="EMBL/GenBank/DDBJ databases">
        <title>Multicomponent nature underlies the extraordinary mechanical properties of spider dragline silk.</title>
        <authorList>
            <person name="Kono N."/>
            <person name="Nakamura H."/>
            <person name="Mori M."/>
            <person name="Yoshida Y."/>
            <person name="Ohtoshi R."/>
            <person name="Malay A.D."/>
            <person name="Moran D.A.P."/>
            <person name="Tomita M."/>
            <person name="Numata K."/>
            <person name="Arakawa K."/>
        </authorList>
    </citation>
    <scope>NUCLEOTIDE SEQUENCE</scope>
</reference>
<organism evidence="2 3">
    <name type="scientific">Trichonephila clavipes</name>
    <name type="common">Golden silk orbweaver</name>
    <name type="synonym">Nephila clavipes</name>
    <dbReference type="NCBI Taxonomy" id="2585209"/>
    <lineage>
        <taxon>Eukaryota</taxon>
        <taxon>Metazoa</taxon>
        <taxon>Ecdysozoa</taxon>
        <taxon>Arthropoda</taxon>
        <taxon>Chelicerata</taxon>
        <taxon>Arachnida</taxon>
        <taxon>Araneae</taxon>
        <taxon>Araneomorphae</taxon>
        <taxon>Entelegynae</taxon>
        <taxon>Araneoidea</taxon>
        <taxon>Nephilidae</taxon>
        <taxon>Trichonephila</taxon>
    </lineage>
</organism>
<name>A0A8X6W7L4_TRICX</name>
<proteinExistence type="predicted"/>